<comment type="caution">
    <text evidence="1">The sequence shown here is derived from an EMBL/GenBank/DDBJ whole genome shotgun (WGS) entry which is preliminary data.</text>
</comment>
<dbReference type="Proteomes" id="UP000824469">
    <property type="component" value="Unassembled WGS sequence"/>
</dbReference>
<reference evidence="1 2" key="1">
    <citation type="journal article" date="2021" name="Nat. Plants">
        <title>The Taxus genome provides insights into paclitaxel biosynthesis.</title>
        <authorList>
            <person name="Xiong X."/>
            <person name="Gou J."/>
            <person name="Liao Q."/>
            <person name="Li Y."/>
            <person name="Zhou Q."/>
            <person name="Bi G."/>
            <person name="Li C."/>
            <person name="Du R."/>
            <person name="Wang X."/>
            <person name="Sun T."/>
            <person name="Guo L."/>
            <person name="Liang H."/>
            <person name="Lu P."/>
            <person name="Wu Y."/>
            <person name="Zhang Z."/>
            <person name="Ro D.K."/>
            <person name="Shang Y."/>
            <person name="Huang S."/>
            <person name="Yan J."/>
        </authorList>
    </citation>
    <scope>NUCLEOTIDE SEQUENCE [LARGE SCALE GENOMIC DNA]</scope>
    <source>
        <strain evidence="1">Ta-2019</strain>
    </source>
</reference>
<proteinExistence type="predicted"/>
<feature type="non-terminal residue" evidence="1">
    <location>
        <position position="1"/>
    </location>
</feature>
<protein>
    <submittedName>
        <fullName evidence="1">Uncharacterized protein</fullName>
    </submittedName>
</protein>
<accession>A0AA38LFQ5</accession>
<gene>
    <name evidence="1" type="ORF">KI387_017802</name>
</gene>
<evidence type="ECO:0000313" key="1">
    <source>
        <dbReference type="EMBL" id="KAH9323163.1"/>
    </source>
</evidence>
<keyword evidence="2" id="KW-1185">Reference proteome</keyword>
<feature type="non-terminal residue" evidence="1">
    <location>
        <position position="71"/>
    </location>
</feature>
<sequence>YKKAMHGKTPDELSLGAINQIIDETNARLCREKKDRKEAIKAQKSLGHKFCQMIDIDPFGCDNQLSSHKKK</sequence>
<dbReference type="EMBL" id="JAHRHJ020000003">
    <property type="protein sequence ID" value="KAH9323163.1"/>
    <property type="molecule type" value="Genomic_DNA"/>
</dbReference>
<dbReference type="AlphaFoldDB" id="A0AA38LFQ5"/>
<organism evidence="1 2">
    <name type="scientific">Taxus chinensis</name>
    <name type="common">Chinese yew</name>
    <name type="synonym">Taxus wallichiana var. chinensis</name>
    <dbReference type="NCBI Taxonomy" id="29808"/>
    <lineage>
        <taxon>Eukaryota</taxon>
        <taxon>Viridiplantae</taxon>
        <taxon>Streptophyta</taxon>
        <taxon>Embryophyta</taxon>
        <taxon>Tracheophyta</taxon>
        <taxon>Spermatophyta</taxon>
        <taxon>Pinopsida</taxon>
        <taxon>Pinidae</taxon>
        <taxon>Conifers II</taxon>
        <taxon>Cupressales</taxon>
        <taxon>Taxaceae</taxon>
        <taxon>Taxus</taxon>
    </lineage>
</organism>
<evidence type="ECO:0000313" key="2">
    <source>
        <dbReference type="Proteomes" id="UP000824469"/>
    </source>
</evidence>
<name>A0AA38LFQ5_TAXCH</name>